<evidence type="ECO:0000256" key="3">
    <source>
        <dbReference type="ARBA" id="ARBA00022490"/>
    </source>
</evidence>
<feature type="binding site" evidence="9">
    <location>
        <position position="369"/>
    </location>
    <ligand>
        <name>FAD</name>
        <dbReference type="ChEBI" id="CHEBI:57692"/>
    </ligand>
</feature>
<comment type="caution">
    <text evidence="9">Lacks conserved residue(s) required for the propagation of feature annotation.</text>
</comment>
<feature type="binding site" evidence="9">
    <location>
        <begin position="399"/>
        <end position="402"/>
    </location>
    <ligand>
        <name>FAD</name>
        <dbReference type="ChEBI" id="CHEBI:57692"/>
    </ligand>
</feature>
<dbReference type="InterPro" id="IPR001709">
    <property type="entry name" value="Flavoprot_Pyr_Nucl_cyt_Rdtase"/>
</dbReference>
<dbReference type="PROSITE" id="PS50902">
    <property type="entry name" value="FLAVODOXIN_LIKE"/>
    <property type="match status" value="1"/>
</dbReference>
<keyword evidence="9" id="KW-0496">Mitochondrion</keyword>
<reference evidence="13 14" key="1">
    <citation type="submission" date="2019-07" db="EMBL/GenBank/DDBJ databases">
        <title>Rhodotorula toruloides NBRC10032 genome sequencing.</title>
        <authorList>
            <person name="Shida Y."/>
            <person name="Takaku H."/>
            <person name="Ogasawara W."/>
            <person name="Mori K."/>
        </authorList>
    </citation>
    <scope>NUCLEOTIDE SEQUENCE [LARGE SCALE GENOMIC DNA]</scope>
    <source>
        <strain evidence="13 14">NBRC10032</strain>
    </source>
</reference>
<dbReference type="InterPro" id="IPR028879">
    <property type="entry name" value="NDOR1"/>
</dbReference>
<gene>
    <name evidence="9" type="primary">TAH18</name>
    <name evidence="13" type="ORF">Rt10032_c15g5540</name>
</gene>
<dbReference type="PRINTS" id="PR00371">
    <property type="entry name" value="FPNCR"/>
</dbReference>
<dbReference type="InterPro" id="IPR029039">
    <property type="entry name" value="Flavoprotein-like_sf"/>
</dbReference>
<evidence type="ECO:0000256" key="4">
    <source>
        <dbReference type="ARBA" id="ARBA00022630"/>
    </source>
</evidence>
<comment type="catalytic activity">
    <reaction evidence="9">
        <text>2 oxidized [2Fe-2S]-[protein] + NADPH = 2 reduced [2Fe-2S]-[protein] + NADP(+) + H(+)</text>
        <dbReference type="Rhea" id="RHEA:67716"/>
        <dbReference type="Rhea" id="RHEA-COMP:17327"/>
        <dbReference type="Rhea" id="RHEA-COMP:17328"/>
        <dbReference type="ChEBI" id="CHEBI:15378"/>
        <dbReference type="ChEBI" id="CHEBI:33737"/>
        <dbReference type="ChEBI" id="CHEBI:33738"/>
        <dbReference type="ChEBI" id="CHEBI:57783"/>
        <dbReference type="ChEBI" id="CHEBI:58349"/>
    </reaction>
</comment>
<keyword evidence="4 9" id="KW-0285">Flavoprotein</keyword>
<feature type="binding site" evidence="9">
    <location>
        <position position="474"/>
    </location>
    <ligand>
        <name>NADP(+)</name>
        <dbReference type="ChEBI" id="CHEBI:58349"/>
    </ligand>
</feature>
<keyword evidence="7 9" id="KW-0521">NADP</keyword>
<comment type="caution">
    <text evidence="13">The sequence shown here is derived from an EMBL/GenBank/DDBJ whole genome shotgun (WGS) entry which is preliminary data.</text>
</comment>
<evidence type="ECO:0000313" key="14">
    <source>
        <dbReference type="Proteomes" id="UP000321518"/>
    </source>
</evidence>
<feature type="compositionally biased region" description="Low complexity" evidence="10">
    <location>
        <begin position="1072"/>
        <end position="1090"/>
    </location>
</feature>
<accession>A0A511KMC4</accession>
<dbReference type="PROSITE" id="PS51384">
    <property type="entry name" value="FAD_FR"/>
    <property type="match status" value="1"/>
</dbReference>
<dbReference type="Proteomes" id="UP000321518">
    <property type="component" value="Unassembled WGS sequence"/>
</dbReference>
<evidence type="ECO:0000256" key="7">
    <source>
        <dbReference type="ARBA" id="ARBA00022857"/>
    </source>
</evidence>
<feature type="binding site" evidence="9">
    <location>
        <begin position="535"/>
        <end position="539"/>
    </location>
    <ligand>
        <name>NADP(+)</name>
        <dbReference type="ChEBI" id="CHEBI:58349"/>
    </ligand>
</feature>
<comment type="similarity">
    <text evidence="9">Belongs to the NADPH-dependent diflavin oxidoreductase NDOR1 family.</text>
</comment>
<dbReference type="PRINTS" id="PR00369">
    <property type="entry name" value="FLAVODOXIN"/>
</dbReference>
<dbReference type="Gene3D" id="1.20.990.10">
    <property type="entry name" value="NADPH-cytochrome p450 Reductase, Chain A, domain 3"/>
    <property type="match status" value="1"/>
</dbReference>
<evidence type="ECO:0000259" key="11">
    <source>
        <dbReference type="PROSITE" id="PS50902"/>
    </source>
</evidence>
<comment type="function">
    <text evidence="9">NADPH-dependent reductase which is a central component of the cytosolic iron-sulfur (Fe-S) protein assembly (CIA) machinery. Transfers electrons from NADPH via its FAD and FMN prosthetic groups to the [2Fe-2S] cluster of DRE2, another key component of the CIA machinery. In turn, this reduced cluster provides electrons for assembly of cytosolic iron-sulfur cluster proteins. Positively controls H(2)O(2)-induced cell death.</text>
</comment>
<dbReference type="PROSITE" id="PS50330">
    <property type="entry name" value="UIM"/>
    <property type="match status" value="1"/>
</dbReference>
<dbReference type="Pfam" id="PF00258">
    <property type="entry name" value="Flavodoxin_1"/>
    <property type="match status" value="1"/>
</dbReference>
<evidence type="ECO:0000256" key="10">
    <source>
        <dbReference type="SAM" id="MobiDB-lite"/>
    </source>
</evidence>
<dbReference type="InterPro" id="IPR019190">
    <property type="entry name" value="EXOV"/>
</dbReference>
<dbReference type="GO" id="GO:0050660">
    <property type="term" value="F:flavin adenine dinucleotide binding"/>
    <property type="evidence" value="ECO:0007669"/>
    <property type="project" value="UniProtKB-UniRule"/>
</dbReference>
<feature type="compositionally biased region" description="Polar residues" evidence="10">
    <location>
        <begin position="1006"/>
        <end position="1021"/>
    </location>
</feature>
<comment type="cofactor">
    <cofactor evidence="1 9">
        <name>FMN</name>
        <dbReference type="ChEBI" id="CHEBI:58210"/>
    </cofactor>
</comment>
<dbReference type="PANTHER" id="PTHR19384:SF10">
    <property type="entry name" value="NADPH-DEPENDENT DIFLAVIN OXIDOREDUCTASE 1"/>
    <property type="match status" value="1"/>
</dbReference>
<dbReference type="GO" id="GO:0005739">
    <property type="term" value="C:mitochondrion"/>
    <property type="evidence" value="ECO:0007669"/>
    <property type="project" value="UniProtKB-SubCell"/>
</dbReference>
<dbReference type="GO" id="GO:0050661">
    <property type="term" value="F:NADP binding"/>
    <property type="evidence" value="ECO:0007669"/>
    <property type="project" value="UniProtKB-UniRule"/>
</dbReference>
<comment type="similarity">
    <text evidence="9">In the N-terminal section; belongs to the flavodoxin family.</text>
</comment>
<dbReference type="EC" id="1.18.1.-" evidence="9"/>
<proteinExistence type="inferred from homology"/>
<feature type="region of interest" description="Disordered" evidence="10">
    <location>
        <begin position="1045"/>
        <end position="1098"/>
    </location>
</feature>
<dbReference type="GO" id="GO:0016651">
    <property type="term" value="F:oxidoreductase activity, acting on NAD(P)H"/>
    <property type="evidence" value="ECO:0007669"/>
    <property type="project" value="UniProtKB-UniRule"/>
</dbReference>
<feature type="domain" description="Flavodoxin-like" evidence="11">
    <location>
        <begin position="23"/>
        <end position="167"/>
    </location>
</feature>
<feature type="region of interest" description="Disordered" evidence="10">
    <location>
        <begin position="744"/>
        <end position="831"/>
    </location>
</feature>
<keyword evidence="6 9" id="KW-0274">FAD</keyword>
<dbReference type="SUPFAM" id="SSF52218">
    <property type="entry name" value="Flavoproteins"/>
    <property type="match status" value="1"/>
</dbReference>
<feature type="compositionally biased region" description="Polar residues" evidence="10">
    <location>
        <begin position="1048"/>
        <end position="1059"/>
    </location>
</feature>
<feature type="binding site" evidence="9">
    <location>
        <begin position="114"/>
        <end position="123"/>
    </location>
    <ligand>
        <name>FMN</name>
        <dbReference type="ChEBI" id="CHEBI:58210"/>
    </ligand>
</feature>
<dbReference type="InterPro" id="IPR003097">
    <property type="entry name" value="CysJ-like_FAD-binding"/>
</dbReference>
<dbReference type="FunFam" id="3.40.50.80:FF:000032">
    <property type="entry name" value="NADPH-dependent diflavin oxidoreductase 1"/>
    <property type="match status" value="1"/>
</dbReference>
<dbReference type="Pfam" id="PF00667">
    <property type="entry name" value="FAD_binding_1"/>
    <property type="match status" value="1"/>
</dbReference>
<dbReference type="InterPro" id="IPR017938">
    <property type="entry name" value="Riboflavin_synthase-like_b-brl"/>
</dbReference>
<evidence type="ECO:0000256" key="8">
    <source>
        <dbReference type="ARBA" id="ARBA00023002"/>
    </source>
</evidence>
<feature type="region of interest" description="Disordered" evidence="10">
    <location>
        <begin position="1003"/>
        <end position="1024"/>
    </location>
</feature>
<evidence type="ECO:0000259" key="12">
    <source>
        <dbReference type="PROSITE" id="PS51384"/>
    </source>
</evidence>
<dbReference type="SUPFAM" id="SSF52343">
    <property type="entry name" value="Ferredoxin reductase-like, C-terminal NADP-linked domain"/>
    <property type="match status" value="1"/>
</dbReference>
<evidence type="ECO:0000256" key="1">
    <source>
        <dbReference type="ARBA" id="ARBA00001917"/>
    </source>
</evidence>
<evidence type="ECO:0000313" key="13">
    <source>
        <dbReference type="EMBL" id="GEM11523.1"/>
    </source>
</evidence>
<dbReference type="InterPro" id="IPR001094">
    <property type="entry name" value="Flavdoxin-like"/>
</dbReference>
<evidence type="ECO:0000256" key="5">
    <source>
        <dbReference type="ARBA" id="ARBA00022643"/>
    </source>
</evidence>
<feature type="binding site" evidence="9">
    <location>
        <begin position="529"/>
        <end position="530"/>
    </location>
    <ligand>
        <name>NADP(+)</name>
        <dbReference type="ChEBI" id="CHEBI:58349"/>
    </ligand>
</feature>
<organism evidence="13 14">
    <name type="scientific">Rhodotorula toruloides</name>
    <name type="common">Yeast</name>
    <name type="synonym">Rhodosporidium toruloides</name>
    <dbReference type="NCBI Taxonomy" id="5286"/>
    <lineage>
        <taxon>Eukaryota</taxon>
        <taxon>Fungi</taxon>
        <taxon>Dikarya</taxon>
        <taxon>Basidiomycota</taxon>
        <taxon>Pucciniomycotina</taxon>
        <taxon>Microbotryomycetes</taxon>
        <taxon>Sporidiobolales</taxon>
        <taxon>Sporidiobolaceae</taxon>
        <taxon>Rhodotorula</taxon>
    </lineage>
</organism>
<feature type="compositionally biased region" description="Basic residues" evidence="10">
    <location>
        <begin position="762"/>
        <end position="774"/>
    </location>
</feature>
<dbReference type="Pfam" id="PF09810">
    <property type="entry name" value="Exo5"/>
    <property type="match status" value="1"/>
</dbReference>
<evidence type="ECO:0000256" key="6">
    <source>
        <dbReference type="ARBA" id="ARBA00022827"/>
    </source>
</evidence>
<dbReference type="PANTHER" id="PTHR19384">
    <property type="entry name" value="NITRIC OXIDE SYNTHASE-RELATED"/>
    <property type="match status" value="1"/>
</dbReference>
<dbReference type="SUPFAM" id="SSF63380">
    <property type="entry name" value="Riboflavin synthase domain-like"/>
    <property type="match status" value="1"/>
</dbReference>
<evidence type="ECO:0000256" key="9">
    <source>
        <dbReference type="HAMAP-Rule" id="MF_03178"/>
    </source>
</evidence>
<dbReference type="GO" id="GO:0016226">
    <property type="term" value="P:iron-sulfur cluster assembly"/>
    <property type="evidence" value="ECO:0007669"/>
    <property type="project" value="UniProtKB-UniRule"/>
</dbReference>
<dbReference type="HAMAP" id="MF_03178">
    <property type="entry name" value="NDOR1"/>
    <property type="match status" value="1"/>
</dbReference>
<dbReference type="GO" id="GO:0045145">
    <property type="term" value="F:single-stranded DNA 5'-3' DNA exonuclease activity"/>
    <property type="evidence" value="ECO:0007669"/>
    <property type="project" value="InterPro"/>
</dbReference>
<dbReference type="GO" id="GO:0160246">
    <property type="term" value="F:NADPH-iron-sulfur [2Fe-2S] protein oxidoreductase activity"/>
    <property type="evidence" value="ECO:0007669"/>
    <property type="project" value="InterPro"/>
</dbReference>
<evidence type="ECO:0000256" key="2">
    <source>
        <dbReference type="ARBA" id="ARBA00001974"/>
    </source>
</evidence>
<feature type="binding site" evidence="9">
    <location>
        <position position="149"/>
    </location>
    <ligand>
        <name>FMN</name>
        <dbReference type="ChEBI" id="CHEBI:58210"/>
    </ligand>
</feature>
<dbReference type="Pfam" id="PF00175">
    <property type="entry name" value="NAD_binding_1"/>
    <property type="match status" value="1"/>
</dbReference>
<dbReference type="Gene3D" id="2.40.30.10">
    <property type="entry name" value="Translation factors"/>
    <property type="match status" value="1"/>
</dbReference>
<comment type="similarity">
    <text evidence="9">In the C-terminal section; belongs to the flavoprotein pyridine nucleotide cytochrome reductase family.</text>
</comment>
<dbReference type="AlphaFoldDB" id="A0A511KMC4"/>
<comment type="cofactor">
    <cofactor evidence="2 9">
        <name>FAD</name>
        <dbReference type="ChEBI" id="CHEBI:57692"/>
    </cofactor>
</comment>
<keyword evidence="8 9" id="KW-0560">Oxidoreductase</keyword>
<dbReference type="InterPro" id="IPR023173">
    <property type="entry name" value="NADPH_Cyt_P450_Rdtase_alpha"/>
</dbReference>
<dbReference type="InterPro" id="IPR039261">
    <property type="entry name" value="FNR_nucleotide-bd"/>
</dbReference>
<comment type="subunit">
    <text evidence="9">Interacts with DRE2; as part of the cytosolic iron-sulfur (Fe-S) protein assembly (CIA) machinery.</text>
</comment>
<dbReference type="InterPro" id="IPR008254">
    <property type="entry name" value="Flavodoxin/NO_synth"/>
</dbReference>
<dbReference type="InterPro" id="IPR003903">
    <property type="entry name" value="UIM_dom"/>
</dbReference>
<dbReference type="Gene3D" id="3.40.50.80">
    <property type="entry name" value="Nucleotide-binding domain of ferredoxin-NADP reductase (FNR) module"/>
    <property type="match status" value="1"/>
</dbReference>
<dbReference type="InterPro" id="IPR017927">
    <property type="entry name" value="FAD-bd_FR_type"/>
</dbReference>
<dbReference type="GO" id="GO:0005829">
    <property type="term" value="C:cytosol"/>
    <property type="evidence" value="ECO:0007669"/>
    <property type="project" value="TreeGrafter"/>
</dbReference>
<dbReference type="OrthoDB" id="1856718at2759"/>
<dbReference type="EMBL" id="BJWK01000015">
    <property type="protein sequence ID" value="GEM11523.1"/>
    <property type="molecule type" value="Genomic_DNA"/>
</dbReference>
<name>A0A511KMC4_RHOTO</name>
<keyword evidence="5 9" id="KW-0288">FMN</keyword>
<protein>
    <recommendedName>
        <fullName evidence="9">NADPH-dependent diflavin oxidoreductase 1</fullName>
        <ecNumber evidence="9">1.18.1.-</ecNumber>
    </recommendedName>
    <alternativeName>
        <fullName evidence="9">NADPH-dependent FMN and FAD-containing oxidoreductase</fullName>
    </alternativeName>
</protein>
<dbReference type="InterPro" id="IPR001433">
    <property type="entry name" value="OxRdtase_FAD/NAD-bd"/>
</dbReference>
<comment type="subcellular location">
    <subcellularLocation>
        <location evidence="9">Cytoplasm</location>
    </subcellularLocation>
    <subcellularLocation>
        <location evidence="9">Mitochondrion</location>
    </subcellularLocation>
    <text evidence="9">Relocalizes to mitochondria after H(2)O(2) exposure.</text>
</comment>
<feature type="domain" description="FAD-binding FR-type" evidence="12">
    <location>
        <begin position="217"/>
        <end position="461"/>
    </location>
</feature>
<keyword evidence="3 9" id="KW-0963">Cytoplasm</keyword>
<dbReference type="GO" id="GO:0010181">
    <property type="term" value="F:FMN binding"/>
    <property type="evidence" value="ECO:0007669"/>
    <property type="project" value="UniProtKB-UniRule"/>
</dbReference>
<dbReference type="Gene3D" id="3.40.50.360">
    <property type="match status" value="1"/>
</dbReference>
<sequence>MSSTSLGNGTAPYSPLPLESRSFLVLHASVTGTAVDIAERIGRRARREGWSVTVKSVTQFNQAELLEHGLIVFVLPTTGNGHTPPTFVPLWTALLHPSLPPDFLEDLRYAVFGLGDSSYGKYNWVGKKLSRRLDSLGAHAVVERGEGDDQNEWGVESTFPGWLDQLMVSIDPLVPPAPGFTSLPLDAVPPPRIRLDKMAATSAPNGRREQAPLLWTDDACWAKLVKNERVTAEDWYQDVREIELELDGVQDSERQRLYAAGDVLEIRPQNSKEDVDRFLSSARWTDIADEPFQLSPTSSDQPLPPHFPTLFRTTIRYLLTNELDIASVPRLSFFEWLAYFSEGDMQEKLREFCSPAGQDDLIDYTLRPRRTINEVLYEFRAARIPPQYIFDLLPPMRPRGFSISSSPASHQGKVDLLVAIVKYKTILSVPRKGLTTSWLALLAPGSRVPVRFDKSGLLRLPLGDPPLIMVGPGTGVAPFRALMEERVRSGAKENLLFFGCRSVSKDFYFKPYWDALVEKGELTLSVAPSRAQEDKIYVQHRLPDYGEKIWDYLNRGGYLYVCGSSTNMPKAVKKAMLAVFQREGAMDEQEAERYWERLEREGRLVEETNFRACGSGSDGIVIGVQHSYRLASKPYLPPSERPATITTASGAEIAVDKVRTVERDNTLVKGREVHKKIEKEVMGDVKEVQVDVTGKEEWWALRILNTVVGLEALLTAGRVRELPVVGWVNDFLVFGVIDEVERRELPPLPSPSPQSTGASQGKPKRTPKKGKKSGKAPATSTKRDEQSKLTAFFSPSPSPAKRGGMIDLTDGSPAEESELEQPTPVGGQPRWGFILSDTKTRYKRSIPPPTETRSTRLQLGLYHRLLSSLLQPETAPSAQQAAEPAFSWTRVYSDLSLDPTEPLSNGFLDSIAPVIQGSSFEESLGEAETLGDFIAVLMKYADMVRGGREHVLEDEVEVVYRMRGSSRPSAMHSPPPPASVTTQPRVLANEDANLQRALAASLAETVDSQPRQSKGGRSTSIFDILTNEEIDAELRDEMSIVTQEPPAENSQLEDSQQPFLANPSLPLPVDHLPPSLSDGPSSSVPSGPNPFALPTNSQGHENADIVQAAGSIRSSRYNLRDRPDATAFRAVQRQGTILDDRPTTPPAVSSSVAASIAARVRDPSDPGLIGVEKIKVDTEELSAWLESISAYWRGEREPIGVLVTEVNRCRFCEFEDGCEWRAAKAAEAMDQAKTRRAARNA</sequence>